<dbReference type="InterPro" id="IPR036554">
    <property type="entry name" value="GHMP_kinase_C_sf"/>
</dbReference>
<comment type="caution">
    <text evidence="13">The sequence shown here is derived from an EMBL/GenBank/DDBJ whole genome shotgun (WGS) entry which is preliminary data.</text>
</comment>
<comment type="function">
    <text evidence="10">Catalyzes the phosphorylation of the position 2 hydroxy group of 4-diphosphocytidyl-2C-methyl-D-erythritol.</text>
</comment>
<dbReference type="AlphaFoldDB" id="A0A3D9HQS7"/>
<keyword evidence="8 10" id="KW-0414">Isoprene biosynthesis</keyword>
<dbReference type="Gene3D" id="3.30.230.10">
    <property type="match status" value="1"/>
</dbReference>
<accession>A0A3D9HQS7</accession>
<evidence type="ECO:0000256" key="1">
    <source>
        <dbReference type="ARBA" id="ARBA00009684"/>
    </source>
</evidence>
<evidence type="ECO:0000256" key="5">
    <source>
        <dbReference type="ARBA" id="ARBA00022741"/>
    </source>
</evidence>
<name>A0A3D9HQS7_9PROT</name>
<evidence type="ECO:0000256" key="2">
    <source>
        <dbReference type="ARBA" id="ARBA00012052"/>
    </source>
</evidence>
<dbReference type="GO" id="GO:0050515">
    <property type="term" value="F:4-(cytidine 5'-diphospho)-2-C-methyl-D-erythritol kinase activity"/>
    <property type="evidence" value="ECO:0007669"/>
    <property type="project" value="UniProtKB-UniRule"/>
</dbReference>
<gene>
    <name evidence="10" type="primary">ispE</name>
    <name evidence="13" type="ORF">DFP90_10366</name>
</gene>
<feature type="binding site" evidence="10">
    <location>
        <begin position="98"/>
        <end position="108"/>
    </location>
    <ligand>
        <name>ATP</name>
        <dbReference type="ChEBI" id="CHEBI:30616"/>
    </ligand>
</feature>
<dbReference type="HAMAP" id="MF_00061">
    <property type="entry name" value="IspE"/>
    <property type="match status" value="1"/>
</dbReference>
<evidence type="ECO:0000256" key="7">
    <source>
        <dbReference type="ARBA" id="ARBA00022840"/>
    </source>
</evidence>
<keyword evidence="6 10" id="KW-0418">Kinase</keyword>
<dbReference type="OrthoDB" id="9809438at2"/>
<feature type="domain" description="GHMP kinase C-terminal" evidence="12">
    <location>
        <begin position="214"/>
        <end position="278"/>
    </location>
</feature>
<sequence>MKQERVTAVAPAKVNLYLHVTGRRDDGYHLLDSLVVFTEFGDRVTVSPAPDLTLSVGGPFAAAIPNGGDNLVLRAARALQQAAGVTAGAAIHLEKFIPVAAGVGGGSADAAAVLKTLMRLWELTLEQGRLEALALALGADVPVCLESRSAYMGGIGEDLTAAPDIPKLGILLANPGIGLSTPAVFKARTSSFSDNARLTPGELATRTDFINALSTRNNDLSEPAVSLVPEVGDLLVALGRTDHCLLARMSGSGATCFALYEDQAAAEKAAESLGNAWPDLWLQASNIR</sequence>
<dbReference type="Gene3D" id="3.30.70.890">
    <property type="entry name" value="GHMP kinase, C-terminal domain"/>
    <property type="match status" value="1"/>
</dbReference>
<dbReference type="InterPro" id="IPR013750">
    <property type="entry name" value="GHMP_kinase_C_dom"/>
</dbReference>
<organism evidence="13 14">
    <name type="scientific">Aestuariispira insulae</name>
    <dbReference type="NCBI Taxonomy" id="1461337"/>
    <lineage>
        <taxon>Bacteria</taxon>
        <taxon>Pseudomonadati</taxon>
        <taxon>Pseudomonadota</taxon>
        <taxon>Alphaproteobacteria</taxon>
        <taxon>Rhodospirillales</taxon>
        <taxon>Kiloniellaceae</taxon>
        <taxon>Aestuariispira</taxon>
    </lineage>
</organism>
<dbReference type="SUPFAM" id="SSF55060">
    <property type="entry name" value="GHMP Kinase, C-terminal domain"/>
    <property type="match status" value="1"/>
</dbReference>
<keyword evidence="14" id="KW-1185">Reference proteome</keyword>
<feature type="active site" evidence="10">
    <location>
        <position position="13"/>
    </location>
</feature>
<evidence type="ECO:0000256" key="10">
    <source>
        <dbReference type="HAMAP-Rule" id="MF_00061"/>
    </source>
</evidence>
<evidence type="ECO:0000256" key="6">
    <source>
        <dbReference type="ARBA" id="ARBA00022777"/>
    </source>
</evidence>
<dbReference type="InterPro" id="IPR004424">
    <property type="entry name" value="IspE"/>
</dbReference>
<evidence type="ECO:0000256" key="8">
    <source>
        <dbReference type="ARBA" id="ARBA00023229"/>
    </source>
</evidence>
<dbReference type="GO" id="GO:0016114">
    <property type="term" value="P:terpenoid biosynthetic process"/>
    <property type="evidence" value="ECO:0007669"/>
    <property type="project" value="UniProtKB-UniRule"/>
</dbReference>
<evidence type="ECO:0000256" key="4">
    <source>
        <dbReference type="ARBA" id="ARBA00022679"/>
    </source>
</evidence>
<proteinExistence type="inferred from homology"/>
<comment type="similarity">
    <text evidence="1 10">Belongs to the GHMP kinase family. IspE subfamily.</text>
</comment>
<keyword evidence="5 10" id="KW-0547">Nucleotide-binding</keyword>
<evidence type="ECO:0000313" key="13">
    <source>
        <dbReference type="EMBL" id="RED51266.1"/>
    </source>
</evidence>
<dbReference type="InterPro" id="IPR006204">
    <property type="entry name" value="GHMP_kinase_N_dom"/>
</dbReference>
<evidence type="ECO:0000259" key="12">
    <source>
        <dbReference type="Pfam" id="PF08544"/>
    </source>
</evidence>
<dbReference type="PANTHER" id="PTHR43527">
    <property type="entry name" value="4-DIPHOSPHOCYTIDYL-2-C-METHYL-D-ERYTHRITOL KINASE, CHLOROPLASTIC"/>
    <property type="match status" value="1"/>
</dbReference>
<dbReference type="NCBIfam" id="NF011202">
    <property type="entry name" value="PRK14608.1"/>
    <property type="match status" value="1"/>
</dbReference>
<reference evidence="13 14" key="1">
    <citation type="submission" date="2018-07" db="EMBL/GenBank/DDBJ databases">
        <title>Genomic Encyclopedia of Type Strains, Phase III (KMG-III): the genomes of soil and plant-associated and newly described type strains.</title>
        <authorList>
            <person name="Whitman W."/>
        </authorList>
    </citation>
    <scope>NUCLEOTIDE SEQUENCE [LARGE SCALE GENOMIC DNA]</scope>
    <source>
        <strain evidence="13 14">CECT 8488</strain>
    </source>
</reference>
<dbReference type="Pfam" id="PF00288">
    <property type="entry name" value="GHMP_kinases_N"/>
    <property type="match status" value="1"/>
</dbReference>
<dbReference type="UniPathway" id="UPA00056">
    <property type="reaction ID" value="UER00094"/>
</dbReference>
<dbReference type="InterPro" id="IPR020568">
    <property type="entry name" value="Ribosomal_Su5_D2-typ_SF"/>
</dbReference>
<dbReference type="EMBL" id="QRDW01000003">
    <property type="protein sequence ID" value="RED51266.1"/>
    <property type="molecule type" value="Genomic_DNA"/>
</dbReference>
<feature type="active site" evidence="10">
    <location>
        <position position="140"/>
    </location>
</feature>
<evidence type="ECO:0000259" key="11">
    <source>
        <dbReference type="Pfam" id="PF00288"/>
    </source>
</evidence>
<comment type="pathway">
    <text evidence="10">Isoprenoid biosynthesis; isopentenyl diphosphate biosynthesis via DXP pathway; isopentenyl diphosphate from 1-deoxy-D-xylulose 5-phosphate: step 3/6.</text>
</comment>
<comment type="catalytic activity">
    <reaction evidence="10">
        <text>4-CDP-2-C-methyl-D-erythritol + ATP = 4-CDP-2-C-methyl-D-erythritol 2-phosphate + ADP + H(+)</text>
        <dbReference type="Rhea" id="RHEA:18437"/>
        <dbReference type="ChEBI" id="CHEBI:15378"/>
        <dbReference type="ChEBI" id="CHEBI:30616"/>
        <dbReference type="ChEBI" id="CHEBI:57823"/>
        <dbReference type="ChEBI" id="CHEBI:57919"/>
        <dbReference type="ChEBI" id="CHEBI:456216"/>
        <dbReference type="EC" id="2.7.1.148"/>
    </reaction>
</comment>
<dbReference type="GO" id="GO:0005524">
    <property type="term" value="F:ATP binding"/>
    <property type="evidence" value="ECO:0007669"/>
    <property type="project" value="UniProtKB-UniRule"/>
</dbReference>
<evidence type="ECO:0000313" key="14">
    <source>
        <dbReference type="Proteomes" id="UP000256845"/>
    </source>
</evidence>
<dbReference type="RefSeq" id="WP_115936173.1">
    <property type="nucleotide sequence ID" value="NZ_QRDW01000003.1"/>
</dbReference>
<dbReference type="GO" id="GO:0019288">
    <property type="term" value="P:isopentenyl diphosphate biosynthetic process, methylerythritol 4-phosphate pathway"/>
    <property type="evidence" value="ECO:0007669"/>
    <property type="project" value="UniProtKB-UniRule"/>
</dbReference>
<keyword evidence="7 10" id="KW-0067">ATP-binding</keyword>
<dbReference type="Proteomes" id="UP000256845">
    <property type="component" value="Unassembled WGS sequence"/>
</dbReference>
<keyword evidence="4 10" id="KW-0808">Transferase</keyword>
<evidence type="ECO:0000256" key="9">
    <source>
        <dbReference type="ARBA" id="ARBA00032554"/>
    </source>
</evidence>
<dbReference type="PIRSF" id="PIRSF010376">
    <property type="entry name" value="IspE"/>
    <property type="match status" value="1"/>
</dbReference>
<dbReference type="Pfam" id="PF08544">
    <property type="entry name" value="GHMP_kinases_C"/>
    <property type="match status" value="1"/>
</dbReference>
<dbReference type="NCBIfam" id="TIGR00154">
    <property type="entry name" value="ispE"/>
    <property type="match status" value="1"/>
</dbReference>
<dbReference type="InterPro" id="IPR014721">
    <property type="entry name" value="Ribsml_uS5_D2-typ_fold_subgr"/>
</dbReference>
<dbReference type="PANTHER" id="PTHR43527:SF2">
    <property type="entry name" value="4-DIPHOSPHOCYTIDYL-2-C-METHYL-D-ERYTHRITOL KINASE, CHLOROPLASTIC"/>
    <property type="match status" value="1"/>
</dbReference>
<dbReference type="EC" id="2.7.1.148" evidence="2 10"/>
<dbReference type="SUPFAM" id="SSF54211">
    <property type="entry name" value="Ribosomal protein S5 domain 2-like"/>
    <property type="match status" value="1"/>
</dbReference>
<evidence type="ECO:0000256" key="3">
    <source>
        <dbReference type="ARBA" id="ARBA00017473"/>
    </source>
</evidence>
<protein>
    <recommendedName>
        <fullName evidence="3 10">4-diphosphocytidyl-2-C-methyl-D-erythritol kinase</fullName>
        <shortName evidence="10">CMK</shortName>
        <ecNumber evidence="2 10">2.7.1.148</ecNumber>
    </recommendedName>
    <alternativeName>
        <fullName evidence="9 10">4-(cytidine-5'-diphospho)-2-C-methyl-D-erythritol kinase</fullName>
    </alternativeName>
</protein>
<feature type="domain" description="GHMP kinase N-terminal" evidence="11">
    <location>
        <begin position="70"/>
        <end position="145"/>
    </location>
</feature>